<evidence type="ECO:0000313" key="6">
    <source>
        <dbReference type="EMBL" id="GAA5530502.1"/>
    </source>
</evidence>
<evidence type="ECO:0000313" key="7">
    <source>
        <dbReference type="Proteomes" id="UP001428290"/>
    </source>
</evidence>
<name>A0ABP9X521_9CHLR</name>
<dbReference type="Pfam" id="PF00005">
    <property type="entry name" value="ABC_tran"/>
    <property type="match status" value="1"/>
</dbReference>
<dbReference type="PROSITE" id="PS50893">
    <property type="entry name" value="ABC_TRANSPORTER_2"/>
    <property type="match status" value="1"/>
</dbReference>
<accession>A0ABP9X521</accession>
<dbReference type="PANTHER" id="PTHR42734:SF5">
    <property type="entry name" value="IRON TRANSPORT SYSTEM ATP-BINDING PROTEIN HI_0361-RELATED"/>
    <property type="match status" value="1"/>
</dbReference>
<dbReference type="Gene3D" id="3.40.50.300">
    <property type="entry name" value="P-loop containing nucleotide triphosphate hydrolases"/>
    <property type="match status" value="1"/>
</dbReference>
<feature type="domain" description="ABC transporter" evidence="5">
    <location>
        <begin position="22"/>
        <end position="252"/>
    </location>
</feature>
<dbReference type="GO" id="GO:0005524">
    <property type="term" value="F:ATP binding"/>
    <property type="evidence" value="ECO:0007669"/>
    <property type="project" value="UniProtKB-KW"/>
</dbReference>
<dbReference type="PROSITE" id="PS00211">
    <property type="entry name" value="ABC_TRANSPORTER_1"/>
    <property type="match status" value="1"/>
</dbReference>
<dbReference type="PANTHER" id="PTHR42734">
    <property type="entry name" value="METAL TRANSPORT SYSTEM ATP-BINDING PROTEIN TM_0124-RELATED"/>
    <property type="match status" value="1"/>
</dbReference>
<dbReference type="InterPro" id="IPR003439">
    <property type="entry name" value="ABC_transporter-like_ATP-bd"/>
</dbReference>
<keyword evidence="2" id="KW-0813">Transport</keyword>
<dbReference type="InterPro" id="IPR050153">
    <property type="entry name" value="Metal_Ion_Import_ABC"/>
</dbReference>
<evidence type="ECO:0000256" key="3">
    <source>
        <dbReference type="ARBA" id="ARBA00022741"/>
    </source>
</evidence>
<dbReference type="InterPro" id="IPR027417">
    <property type="entry name" value="P-loop_NTPase"/>
</dbReference>
<evidence type="ECO:0000256" key="1">
    <source>
        <dbReference type="ARBA" id="ARBA00005417"/>
    </source>
</evidence>
<gene>
    <name evidence="6" type="primary">mntB_5</name>
    <name evidence="6" type="ORF">Hgul01_04321</name>
</gene>
<proteinExistence type="inferred from homology"/>
<dbReference type="SMART" id="SM00382">
    <property type="entry name" value="AAA"/>
    <property type="match status" value="1"/>
</dbReference>
<dbReference type="Proteomes" id="UP001428290">
    <property type="component" value="Unassembled WGS sequence"/>
</dbReference>
<keyword evidence="7" id="KW-1185">Reference proteome</keyword>
<dbReference type="InterPro" id="IPR003593">
    <property type="entry name" value="AAA+_ATPase"/>
</dbReference>
<comment type="caution">
    <text evidence="6">The sequence shown here is derived from an EMBL/GenBank/DDBJ whole genome shotgun (WGS) entry which is preliminary data.</text>
</comment>
<comment type="similarity">
    <text evidence="1">Belongs to the ABC transporter superfamily.</text>
</comment>
<dbReference type="CDD" id="cd03235">
    <property type="entry name" value="ABC_Metallic_Cations"/>
    <property type="match status" value="1"/>
</dbReference>
<dbReference type="InterPro" id="IPR017871">
    <property type="entry name" value="ABC_transporter-like_CS"/>
</dbReference>
<evidence type="ECO:0000259" key="5">
    <source>
        <dbReference type="PROSITE" id="PS50893"/>
    </source>
</evidence>
<protein>
    <submittedName>
        <fullName evidence="6">Manganese transport system ATP-binding protein MntB</fullName>
    </submittedName>
</protein>
<keyword evidence="4 6" id="KW-0067">ATP-binding</keyword>
<dbReference type="EMBL" id="BAABRU010000019">
    <property type="protein sequence ID" value="GAA5530502.1"/>
    <property type="molecule type" value="Genomic_DNA"/>
</dbReference>
<sequence length="287" mass="31235">MAAVASQAHIRLQSTTSLAPALEVRQLTIRYDQRTVLSDVSFQAQSSQLIGIIGPNGAGKTSLIKAILGLIPSTGQILVAGQALAKRSRKVAYVPQISAVNWRFPASVRDVVLMGRYGQLGWLRRPKKADYALADAALEQVNMQDFAERSIADLSGGQQQRVFLARALAQEPDVLLLDEPISGVDVPTQEVILHLLRDLSSAGRTLLVTTHHLQHLEHHFDALLCLNQRLIAYGPPTAVMTREVVEATFGRSLVLVPSAERIILDCNHGNCTEKQALTDSNTANNVN</sequence>
<keyword evidence="3" id="KW-0547">Nucleotide-binding</keyword>
<evidence type="ECO:0000256" key="2">
    <source>
        <dbReference type="ARBA" id="ARBA00022448"/>
    </source>
</evidence>
<reference evidence="6 7" key="1">
    <citation type="submission" date="2024-02" db="EMBL/GenBank/DDBJ databases">
        <title>Herpetosiphon gulosus NBRC 112829.</title>
        <authorList>
            <person name="Ichikawa N."/>
            <person name="Katano-Makiyama Y."/>
            <person name="Hidaka K."/>
        </authorList>
    </citation>
    <scope>NUCLEOTIDE SEQUENCE [LARGE SCALE GENOMIC DNA]</scope>
    <source>
        <strain evidence="6 7">NBRC 112829</strain>
    </source>
</reference>
<dbReference type="SUPFAM" id="SSF52540">
    <property type="entry name" value="P-loop containing nucleoside triphosphate hydrolases"/>
    <property type="match status" value="1"/>
</dbReference>
<dbReference type="RefSeq" id="WP_345724100.1">
    <property type="nucleotide sequence ID" value="NZ_BAABRU010000019.1"/>
</dbReference>
<evidence type="ECO:0000256" key="4">
    <source>
        <dbReference type="ARBA" id="ARBA00022840"/>
    </source>
</evidence>
<organism evidence="6 7">
    <name type="scientific">Herpetosiphon gulosus</name>
    <dbReference type="NCBI Taxonomy" id="1973496"/>
    <lineage>
        <taxon>Bacteria</taxon>
        <taxon>Bacillati</taxon>
        <taxon>Chloroflexota</taxon>
        <taxon>Chloroflexia</taxon>
        <taxon>Herpetosiphonales</taxon>
        <taxon>Herpetosiphonaceae</taxon>
        <taxon>Herpetosiphon</taxon>
    </lineage>
</organism>